<reference evidence="2 3" key="1">
    <citation type="submission" date="2022-01" db="EMBL/GenBank/DDBJ databases">
        <title>A chromosomal length assembly of Cordylochernes scorpioides.</title>
        <authorList>
            <person name="Zeh D."/>
            <person name="Zeh J."/>
        </authorList>
    </citation>
    <scope>NUCLEOTIDE SEQUENCE [LARGE SCALE GENOMIC DNA]</scope>
    <source>
        <strain evidence="2">IN4F17</strain>
        <tissue evidence="2">Whole Body</tissue>
    </source>
</reference>
<dbReference type="Pfam" id="PF00402">
    <property type="entry name" value="Calponin"/>
    <property type="match status" value="1"/>
</dbReference>
<accession>A0ABY6LE26</accession>
<gene>
    <name evidence="2" type="ORF">LAZ67_17002617</name>
</gene>
<dbReference type="EMBL" id="CP092879">
    <property type="protein sequence ID" value="UYV79439.1"/>
    <property type="molecule type" value="Genomic_DNA"/>
</dbReference>
<proteinExistence type="inferred from homology"/>
<comment type="similarity">
    <text evidence="1">Belongs to the calponin family.</text>
</comment>
<keyword evidence="3" id="KW-1185">Reference proteome</keyword>
<evidence type="ECO:0008006" key="4">
    <source>
        <dbReference type="Google" id="ProtNLM"/>
    </source>
</evidence>
<name>A0ABY6LE26_9ARAC</name>
<dbReference type="Gene3D" id="1.10.418.10">
    <property type="entry name" value="Calponin-like domain"/>
    <property type="match status" value="1"/>
</dbReference>
<dbReference type="PANTHER" id="PTHR47385:SF5">
    <property type="entry name" value="TRANSGELIN"/>
    <property type="match status" value="1"/>
</dbReference>
<dbReference type="Proteomes" id="UP001235939">
    <property type="component" value="Chromosome 17"/>
</dbReference>
<evidence type="ECO:0000313" key="2">
    <source>
        <dbReference type="EMBL" id="UYV79439.1"/>
    </source>
</evidence>
<protein>
    <recommendedName>
        <fullName evidence="4">Transgelin</fullName>
    </recommendedName>
</protein>
<dbReference type="PROSITE" id="PS01052">
    <property type="entry name" value="CALPONIN_1"/>
    <property type="match status" value="1"/>
</dbReference>
<dbReference type="InterPro" id="IPR000557">
    <property type="entry name" value="Calponin_repeat"/>
</dbReference>
<dbReference type="InterPro" id="IPR050606">
    <property type="entry name" value="Calponin-like"/>
</dbReference>
<dbReference type="PANTHER" id="PTHR47385">
    <property type="entry name" value="CALPONIN"/>
    <property type="match status" value="1"/>
</dbReference>
<dbReference type="InterPro" id="IPR036872">
    <property type="entry name" value="CH_dom_sf"/>
</dbReference>
<organism evidence="2 3">
    <name type="scientific">Cordylochernes scorpioides</name>
    <dbReference type="NCBI Taxonomy" id="51811"/>
    <lineage>
        <taxon>Eukaryota</taxon>
        <taxon>Metazoa</taxon>
        <taxon>Ecdysozoa</taxon>
        <taxon>Arthropoda</taxon>
        <taxon>Chelicerata</taxon>
        <taxon>Arachnida</taxon>
        <taxon>Pseudoscorpiones</taxon>
        <taxon>Cheliferoidea</taxon>
        <taxon>Chernetidae</taxon>
        <taxon>Cordylochernes</taxon>
    </lineage>
</organism>
<evidence type="ECO:0000256" key="1">
    <source>
        <dbReference type="ARBA" id="ARBA00009631"/>
    </source>
</evidence>
<evidence type="ECO:0000313" key="3">
    <source>
        <dbReference type="Proteomes" id="UP001235939"/>
    </source>
</evidence>
<dbReference type="SUPFAM" id="SSF47576">
    <property type="entry name" value="Calponin-homology domain, CH-domain"/>
    <property type="match status" value="1"/>
</dbReference>
<dbReference type="PROSITE" id="PS51122">
    <property type="entry name" value="CALPONIN_2"/>
    <property type="match status" value="1"/>
</dbReference>
<sequence length="273" mass="30145">MLAGSQQQLQDVLARSQTLVALTQMAQAKFDFDKALEALDWVREVTKLPLEPPNSESGFKDQLDFANALKDGTALCMTPSYRAKVSFRVKCPLTRELQNSKNGNFASEKFPFEERCPPALVSSYGGVCYLTAFFSLSSNFLCCHQRENLELFLKGCVAYGLKSHDLFQVNDLFEKKNLYTVRTTMLYIYCGINSVCIQVVNCIHALGGLAKKKGFDGPTIGVQVAKENPRTFDQKVLNQSKSIIGLQAGTNKGASQAGMRPYGASRQILPDGK</sequence>